<dbReference type="GO" id="GO:0008017">
    <property type="term" value="F:microtubule binding"/>
    <property type="evidence" value="ECO:0007669"/>
    <property type="project" value="InterPro"/>
</dbReference>
<evidence type="ECO:0000256" key="13">
    <source>
        <dbReference type="SAM" id="Coils"/>
    </source>
</evidence>
<gene>
    <name evidence="16" type="primary">hook</name>
    <name evidence="16" type="ORF">Bhyg_01690</name>
</gene>
<keyword evidence="11" id="KW-0206">Cytoskeleton</keyword>
<comment type="subcellular location">
    <subcellularLocation>
        <location evidence="2">Cytoplasm</location>
        <location evidence="2">Cytoskeleton</location>
    </subcellularLocation>
    <subcellularLocation>
        <location evidence="1">Endosome</location>
    </subcellularLocation>
</comment>
<dbReference type="InterPro" id="IPR043936">
    <property type="entry name" value="HOOK_N"/>
</dbReference>
<comment type="function">
    <text evidence="12">Involved in endocytic trafficking. Probably acts as a cytoskeletal linker protein that tethers endosome vesicles to the cytoskeleton.</text>
</comment>
<dbReference type="PANTHER" id="PTHR18947">
    <property type="entry name" value="HOOK PROTEINS"/>
    <property type="match status" value="1"/>
</dbReference>
<dbReference type="GO" id="GO:0051959">
    <property type="term" value="F:dynein light intermediate chain binding"/>
    <property type="evidence" value="ECO:0007669"/>
    <property type="project" value="TreeGrafter"/>
</dbReference>
<evidence type="ECO:0000256" key="4">
    <source>
        <dbReference type="ARBA" id="ARBA00011241"/>
    </source>
</evidence>
<comment type="similarity">
    <text evidence="3">Belongs to the hook family.</text>
</comment>
<evidence type="ECO:0000256" key="6">
    <source>
        <dbReference type="ARBA" id="ARBA00022490"/>
    </source>
</evidence>
<feature type="non-terminal residue" evidence="16">
    <location>
        <position position="1"/>
    </location>
</feature>
<evidence type="ECO:0000256" key="10">
    <source>
        <dbReference type="ARBA" id="ARBA00023054"/>
    </source>
</evidence>
<dbReference type="GO" id="GO:0005874">
    <property type="term" value="C:microtubule"/>
    <property type="evidence" value="ECO:0007669"/>
    <property type="project" value="UniProtKB-KW"/>
</dbReference>
<dbReference type="GO" id="GO:0030705">
    <property type="term" value="P:cytoskeleton-dependent intracellular transport"/>
    <property type="evidence" value="ECO:0007669"/>
    <property type="project" value="InterPro"/>
</dbReference>
<keyword evidence="10 13" id="KW-0175">Coiled coil</keyword>
<accession>A0A9Q0S612</accession>
<dbReference type="SUPFAM" id="SSF116907">
    <property type="entry name" value="Hook domain"/>
    <property type="match status" value="2"/>
</dbReference>
<evidence type="ECO:0000313" key="16">
    <source>
        <dbReference type="EMBL" id="KAJ6646479.1"/>
    </source>
</evidence>
<keyword evidence="7" id="KW-0254">Endocytosis</keyword>
<feature type="compositionally biased region" description="Basic and acidic residues" evidence="14">
    <location>
        <begin position="706"/>
        <end position="716"/>
    </location>
</feature>
<evidence type="ECO:0000256" key="12">
    <source>
        <dbReference type="ARBA" id="ARBA00055855"/>
    </source>
</evidence>
<evidence type="ECO:0000313" key="17">
    <source>
        <dbReference type="Proteomes" id="UP001151699"/>
    </source>
</evidence>
<dbReference type="GO" id="GO:0005768">
    <property type="term" value="C:endosome"/>
    <property type="evidence" value="ECO:0007669"/>
    <property type="project" value="UniProtKB-SubCell"/>
</dbReference>
<evidence type="ECO:0000256" key="9">
    <source>
        <dbReference type="ARBA" id="ARBA00022753"/>
    </source>
</evidence>
<dbReference type="GO" id="GO:0031122">
    <property type="term" value="P:cytoplasmic microtubule organization"/>
    <property type="evidence" value="ECO:0007669"/>
    <property type="project" value="InterPro"/>
</dbReference>
<dbReference type="InterPro" id="IPR036872">
    <property type="entry name" value="CH_dom_sf"/>
</dbReference>
<evidence type="ECO:0000256" key="1">
    <source>
        <dbReference type="ARBA" id="ARBA00004177"/>
    </source>
</evidence>
<dbReference type="EMBL" id="WJQU01000001">
    <property type="protein sequence ID" value="KAJ6646479.1"/>
    <property type="molecule type" value="Genomic_DNA"/>
</dbReference>
<proteinExistence type="inferred from homology"/>
<dbReference type="InterPro" id="IPR008636">
    <property type="entry name" value="Hook_C"/>
</dbReference>
<evidence type="ECO:0000256" key="8">
    <source>
        <dbReference type="ARBA" id="ARBA00022701"/>
    </source>
</evidence>
<dbReference type="Pfam" id="PF05622">
    <property type="entry name" value="HOOK"/>
    <property type="match status" value="1"/>
</dbReference>
<dbReference type="CDD" id="cd22222">
    <property type="entry name" value="HkD_Hook"/>
    <property type="match status" value="2"/>
</dbReference>
<dbReference type="Gene3D" id="1.10.418.10">
    <property type="entry name" value="Calponin-like domain"/>
    <property type="match status" value="2"/>
</dbReference>
<dbReference type="AlphaFoldDB" id="A0A9Q0S612"/>
<feature type="domain" description="Calponin-homology (CH)" evidence="15">
    <location>
        <begin position="6"/>
        <end position="122"/>
    </location>
</feature>
<protein>
    <recommendedName>
        <fullName evidence="5">Protein hook</fullName>
    </recommendedName>
</protein>
<keyword evidence="8" id="KW-0493">Microtubule</keyword>
<dbReference type="PANTHER" id="PTHR18947:SF39">
    <property type="entry name" value="PROTEIN HOOK"/>
    <property type="match status" value="1"/>
</dbReference>
<evidence type="ECO:0000256" key="2">
    <source>
        <dbReference type="ARBA" id="ARBA00004245"/>
    </source>
</evidence>
<evidence type="ECO:0000256" key="7">
    <source>
        <dbReference type="ARBA" id="ARBA00022583"/>
    </source>
</evidence>
<sequence length="852" mass="96829">MESEKLAMYEGLIEWLKMLNLTAPHSNVRELSDGVAFAQALHQIASDSFDDAWLAKIKLEVGSNWRLKVSNLKKVVESILDYYANVLSLSLSDFPKPDVLKIAEKNDSIEVGRLLQLILGCAINCSQKQKYITQIIEAESEGYRLQSDIMKAMQELENIWQGTSASRTSLSVPYGIPLVFEEKTAQEEEFNKFMDRYGKWAIPIEKLAMCESLIKWFKMLNLTAPHSNVRELSDGVAFAQALHQIASDSFDDAWLAKIKLEVGSNWRLKVSNLKKVVESILDYYADVLSLSLSDFPKPDVLKIAEKNDSIELGRLLQLILGCAINCSQKQEYITQIIESEEALQRDIMKAIQELENIWQGTSASRTSLSLPTFDVKVLQDERDVLAQKCHEAEQRIALLLDEKFTQQQEFNKLQRALDRYENSTILIGDDGTSLGPAQPGSARYTELRRQHDALKDELILAETARDDFKIKSFQQQKEIAILQTKVEELQHSASELAVLKDEIDVLREASDKLKICEAQLATYKKKLEDHNDLKRQIKMLEDRSAEYIQQNVQQEENIKKHSTLKSQMELYKKEIEELHAKLDAEMIKSVKVEFELSNVSAKLTAIQREKDSLLTERDALRETCDELQCNQVSGEQKNAMSREIMSPNGLKERMERLESENRALREGQGNETVLAQYMDESNQRIEKLREQLKLANQKILSLSHGQGDDKDQKEQKASPTADETQTQIGLLQNKVGQLEAALTARDQELAAADARYRKSVEKTKEIIKTIDPKALATETILHEKSAEHEQDTPRPMGPVEERLMATAFYRLGLACQRDSVDAKLSLMNGAGQSFLTRQRQPAARKTVSYKAK</sequence>
<evidence type="ECO:0000256" key="14">
    <source>
        <dbReference type="SAM" id="MobiDB-lite"/>
    </source>
</evidence>
<dbReference type="PROSITE" id="PS50021">
    <property type="entry name" value="CH"/>
    <property type="match status" value="2"/>
</dbReference>
<keyword evidence="9" id="KW-0967">Endosome</keyword>
<dbReference type="Proteomes" id="UP001151699">
    <property type="component" value="Chromosome A"/>
</dbReference>
<dbReference type="OrthoDB" id="49395at2759"/>
<feature type="domain" description="Calponin-homology (CH)" evidence="15">
    <location>
        <begin position="207"/>
        <end position="323"/>
    </location>
</feature>
<evidence type="ECO:0000256" key="11">
    <source>
        <dbReference type="ARBA" id="ARBA00023212"/>
    </source>
</evidence>
<dbReference type="Pfam" id="PF19047">
    <property type="entry name" value="HOOK_N"/>
    <property type="match status" value="2"/>
</dbReference>
<reference evidence="16" key="1">
    <citation type="submission" date="2022-07" db="EMBL/GenBank/DDBJ databases">
        <authorList>
            <person name="Trinca V."/>
            <person name="Uliana J.V.C."/>
            <person name="Torres T.T."/>
            <person name="Ward R.J."/>
            <person name="Monesi N."/>
        </authorList>
    </citation>
    <scope>NUCLEOTIDE SEQUENCE</scope>
    <source>
        <strain evidence="16">HSMRA1968</strain>
        <tissue evidence="16">Whole embryos</tissue>
    </source>
</reference>
<name>A0A9Q0S612_9DIPT</name>
<evidence type="ECO:0000256" key="5">
    <source>
        <dbReference type="ARBA" id="ARBA00018971"/>
    </source>
</evidence>
<dbReference type="GO" id="GO:0006897">
    <property type="term" value="P:endocytosis"/>
    <property type="evidence" value="ECO:0007669"/>
    <property type="project" value="UniProtKB-KW"/>
</dbReference>
<feature type="region of interest" description="Disordered" evidence="14">
    <location>
        <begin position="833"/>
        <end position="852"/>
    </location>
</feature>
<dbReference type="GO" id="GO:0005813">
    <property type="term" value="C:centrosome"/>
    <property type="evidence" value="ECO:0007669"/>
    <property type="project" value="TreeGrafter"/>
</dbReference>
<feature type="coiled-coil region" evidence="13">
    <location>
        <begin position="489"/>
        <end position="630"/>
    </location>
</feature>
<organism evidence="16 17">
    <name type="scientific">Pseudolycoriella hygida</name>
    <dbReference type="NCBI Taxonomy" id="35572"/>
    <lineage>
        <taxon>Eukaryota</taxon>
        <taxon>Metazoa</taxon>
        <taxon>Ecdysozoa</taxon>
        <taxon>Arthropoda</taxon>
        <taxon>Hexapoda</taxon>
        <taxon>Insecta</taxon>
        <taxon>Pterygota</taxon>
        <taxon>Neoptera</taxon>
        <taxon>Endopterygota</taxon>
        <taxon>Diptera</taxon>
        <taxon>Nematocera</taxon>
        <taxon>Sciaroidea</taxon>
        <taxon>Sciaridae</taxon>
        <taxon>Pseudolycoriella</taxon>
    </lineage>
</organism>
<evidence type="ECO:0000256" key="3">
    <source>
        <dbReference type="ARBA" id="ARBA00006946"/>
    </source>
</evidence>
<feature type="coiled-coil region" evidence="13">
    <location>
        <begin position="337"/>
        <end position="464"/>
    </location>
</feature>
<comment type="subunit">
    <text evidence="4">Homodimer. Interacts with microtubules via its N-terminus.</text>
</comment>
<dbReference type="InterPro" id="IPR001715">
    <property type="entry name" value="CH_dom"/>
</dbReference>
<feature type="compositionally biased region" description="Polar residues" evidence="14">
    <location>
        <begin position="717"/>
        <end position="727"/>
    </location>
</feature>
<feature type="region of interest" description="Disordered" evidence="14">
    <location>
        <begin position="702"/>
        <end position="727"/>
    </location>
</feature>
<keyword evidence="17" id="KW-1185">Reference proteome</keyword>
<keyword evidence="6" id="KW-0963">Cytoplasm</keyword>
<comment type="caution">
    <text evidence="16">The sequence shown here is derived from an EMBL/GenBank/DDBJ whole genome shotgun (WGS) entry which is preliminary data.</text>
</comment>
<dbReference type="FunFam" id="1.10.418.10:FF:000024">
    <property type="entry name" value="Hook homolog 3 (Drosophila)"/>
    <property type="match status" value="2"/>
</dbReference>
<evidence type="ECO:0000259" key="15">
    <source>
        <dbReference type="PROSITE" id="PS50021"/>
    </source>
</evidence>